<name>A0A364V3V8_9CORY</name>
<dbReference type="RefSeq" id="WP_113631389.1">
    <property type="nucleotide sequence ID" value="NZ_QHCV01000118.1"/>
</dbReference>
<proteinExistence type="predicted"/>
<comment type="caution">
    <text evidence="2">The sequence shown here is derived from an EMBL/GenBank/DDBJ whole genome shotgun (WGS) entry which is preliminary data.</text>
</comment>
<dbReference type="AlphaFoldDB" id="A0A364V3V8"/>
<gene>
    <name evidence="2" type="ORF">DLJ54_09050</name>
</gene>
<reference evidence="2 3" key="1">
    <citation type="journal article" date="2018" name="Syst. Appl. Microbiol.">
        <title>Corynebacterium heidelbergense sp. nov., isolated from the preen glands of Egyptian geese (Alopochen aegyptiacus).</title>
        <authorList>
            <person name="Braun M.S."/>
            <person name="Wang E."/>
            <person name="Zimmermann S."/>
            <person name="Wink M."/>
        </authorList>
    </citation>
    <scope>NUCLEOTIDE SEQUENCE [LARGE SCALE GENOMIC DNA]</scope>
    <source>
        <strain evidence="2 3">647</strain>
    </source>
</reference>
<dbReference type="PANTHER" id="PTHR40396:SF1">
    <property type="entry name" value="ATPASE AAA-TYPE CORE DOMAIN-CONTAINING PROTEIN"/>
    <property type="match status" value="1"/>
</dbReference>
<dbReference type="Proteomes" id="UP000251577">
    <property type="component" value="Unassembled WGS sequence"/>
</dbReference>
<evidence type="ECO:0000313" key="3">
    <source>
        <dbReference type="Proteomes" id="UP000251577"/>
    </source>
</evidence>
<evidence type="ECO:0000259" key="1">
    <source>
        <dbReference type="Pfam" id="PF13304"/>
    </source>
</evidence>
<dbReference type="Pfam" id="PF13304">
    <property type="entry name" value="AAA_21"/>
    <property type="match status" value="1"/>
</dbReference>
<dbReference type="EMBL" id="QHCV01000118">
    <property type="protein sequence ID" value="RAV31312.1"/>
    <property type="molecule type" value="Genomic_DNA"/>
</dbReference>
<dbReference type="Gene3D" id="3.40.50.300">
    <property type="entry name" value="P-loop containing nucleotide triphosphate hydrolases"/>
    <property type="match status" value="2"/>
</dbReference>
<dbReference type="InterPro" id="IPR027417">
    <property type="entry name" value="P-loop_NTPase"/>
</dbReference>
<sequence>MKILSVEASNHRSFRDDLLFELTEPSFTTAQPAAGRSWSDVTFPVAAIYGANASGKTALIRAINYIWMAVGSSSREWLNHRRVPQDPFKPEREFREKESRYRIEFTLPYDAHPKTPSDNETRFAYEFALDRAQILYESLEVYRTRRATMLIDRDVAAGVRKVGTGLGQAFQVSPRELMLSRARDLEHPVLKKVADLFLSGVDLINVGDFARDSRIGQVLNELAEGERSLKQLECLAAVADLGIRAIRLDEHKVQLPQDDPRVVISKVLRNRGGEKGKETDTPSEEDLEFLERNLLFTHGTDSSDEAKLYLQEQSSGTLSWLAAAFPIMEALQRGTVLCIDELDASLHPLLAATVVEWFQDPEVNKRGAQLIFTTHDVTLLNADFEPPLRKGQVWMVEKNRDGVSELYSLADFSELKGSNNWEKQYLRGRFGGLPRLISALGVSLIESGVQPEGVEVDG</sequence>
<accession>A0A364V3V8</accession>
<keyword evidence="3" id="KW-1185">Reference proteome</keyword>
<feature type="domain" description="ATPase AAA-type core" evidence="1">
    <location>
        <begin position="45"/>
        <end position="381"/>
    </location>
</feature>
<dbReference type="InterPro" id="IPR003959">
    <property type="entry name" value="ATPase_AAA_core"/>
</dbReference>
<dbReference type="GO" id="GO:0016887">
    <property type="term" value="F:ATP hydrolysis activity"/>
    <property type="evidence" value="ECO:0007669"/>
    <property type="project" value="InterPro"/>
</dbReference>
<organism evidence="2 3">
    <name type="scientific">Corynebacterium heidelbergense</name>
    <dbReference type="NCBI Taxonomy" id="2055947"/>
    <lineage>
        <taxon>Bacteria</taxon>
        <taxon>Bacillati</taxon>
        <taxon>Actinomycetota</taxon>
        <taxon>Actinomycetes</taxon>
        <taxon>Mycobacteriales</taxon>
        <taxon>Corynebacteriaceae</taxon>
        <taxon>Corynebacterium</taxon>
    </lineage>
</organism>
<evidence type="ECO:0000313" key="2">
    <source>
        <dbReference type="EMBL" id="RAV31312.1"/>
    </source>
</evidence>
<dbReference type="GO" id="GO:0005524">
    <property type="term" value="F:ATP binding"/>
    <property type="evidence" value="ECO:0007669"/>
    <property type="project" value="InterPro"/>
</dbReference>
<dbReference type="SUPFAM" id="SSF52540">
    <property type="entry name" value="P-loop containing nucleoside triphosphate hydrolases"/>
    <property type="match status" value="1"/>
</dbReference>
<dbReference type="PANTHER" id="PTHR40396">
    <property type="entry name" value="ATPASE-LIKE PROTEIN"/>
    <property type="match status" value="1"/>
</dbReference>
<protein>
    <recommendedName>
        <fullName evidence="1">ATPase AAA-type core domain-containing protein</fullName>
    </recommendedName>
</protein>